<dbReference type="Proteomes" id="UP001386437">
    <property type="component" value="Unassembled WGS sequence"/>
</dbReference>
<dbReference type="SUPFAM" id="SSF160519">
    <property type="entry name" value="BB2672-like"/>
    <property type="match status" value="1"/>
</dbReference>
<keyword evidence="2" id="KW-1185">Reference proteome</keyword>
<evidence type="ECO:0000313" key="2">
    <source>
        <dbReference type="Proteomes" id="UP001386437"/>
    </source>
</evidence>
<proteinExistence type="predicted"/>
<gene>
    <name evidence="1" type="ORF">H3V53_35705</name>
</gene>
<dbReference type="Pfam" id="PF06684">
    <property type="entry name" value="AA_synth"/>
    <property type="match status" value="1"/>
</dbReference>
<dbReference type="EMBL" id="JACFYJ010000104">
    <property type="protein sequence ID" value="MEI6002281.1"/>
    <property type="molecule type" value="Genomic_DNA"/>
</dbReference>
<comment type="caution">
    <text evidence="1">The sequence shown here is derived from an EMBL/GenBank/DDBJ whole genome shotgun (WGS) entry which is preliminary data.</text>
</comment>
<dbReference type="RefSeq" id="WP_336601921.1">
    <property type="nucleotide sequence ID" value="NZ_JACFYJ010000104.1"/>
</dbReference>
<name>A0ABU8J3F9_9BURK</name>
<organism evidence="1 2">
    <name type="scientific">Paraburkholderia bengalensis</name>
    <dbReference type="NCBI Taxonomy" id="2747562"/>
    <lineage>
        <taxon>Bacteria</taxon>
        <taxon>Pseudomonadati</taxon>
        <taxon>Pseudomonadota</taxon>
        <taxon>Betaproteobacteria</taxon>
        <taxon>Burkholderiales</taxon>
        <taxon>Burkholderiaceae</taxon>
        <taxon>Paraburkholderia</taxon>
    </lineage>
</organism>
<sequence length="202" mass="21160">MSDAANRIVRQIFIFERNIVSEGDYAVRNPAKHVVAAAVLRNPFAGQRATTEEELGQLADLSFDVGSELATRALARFENRLRPSTYGKAVIIGQAGNSEHGAAMIHPRLGLAMRNALGAGPALIPGVAKTAGVGASIDLAFGDVNDSWEYDSMDAIEVAVPGAPAADEMVLFVGFGTARANARVRGATAEQVANVLAASKSR</sequence>
<dbReference type="InterPro" id="IPR009569">
    <property type="entry name" value="AA_synth_put"/>
</dbReference>
<dbReference type="InterPro" id="IPR035936">
    <property type="entry name" value="BB2672"/>
</dbReference>
<evidence type="ECO:0000313" key="1">
    <source>
        <dbReference type="EMBL" id="MEI6002281.1"/>
    </source>
</evidence>
<protein>
    <submittedName>
        <fullName evidence="1">Amino acid synthesis family protein</fullName>
    </submittedName>
</protein>
<reference evidence="1 2" key="1">
    <citation type="journal article" date="2022" name="Arch. Microbiol.">
        <title>Paraburkholderia bengalensis sp. nov. isolated from roots of Oryza sativa, IR64.</title>
        <authorList>
            <person name="Nag P."/>
            <person name="Mondal N."/>
            <person name="Sarkar J."/>
            <person name="Das S."/>
        </authorList>
    </citation>
    <scope>NUCLEOTIDE SEQUENCE [LARGE SCALE GENOMIC DNA]</scope>
    <source>
        <strain evidence="1 2">IR64_4_BI</strain>
    </source>
</reference>
<dbReference type="Gene3D" id="3.30.1330.110">
    <property type="entry name" value="BB2672"/>
    <property type="match status" value="1"/>
</dbReference>
<accession>A0ABU8J3F9</accession>